<name>A0A3Q9FS70_9BACT</name>
<reference evidence="3 4" key="1">
    <citation type="submission" date="2018-12" db="EMBL/GenBank/DDBJ databases">
        <title>Flammeovirga pectinis sp. nov., isolated from the gut of the Korean scallop, Patinopecten yessoensis.</title>
        <authorList>
            <person name="Bae J.-W."/>
            <person name="Jeong Y.-S."/>
            <person name="Kang W."/>
        </authorList>
    </citation>
    <scope>NUCLEOTIDE SEQUENCE [LARGE SCALE GENOMIC DNA]</scope>
    <source>
        <strain evidence="3 4">L12M1</strain>
    </source>
</reference>
<keyword evidence="4" id="KW-1185">Reference proteome</keyword>
<organism evidence="3 4">
    <name type="scientific">Flammeovirga pectinis</name>
    <dbReference type="NCBI Taxonomy" id="2494373"/>
    <lineage>
        <taxon>Bacteria</taxon>
        <taxon>Pseudomonadati</taxon>
        <taxon>Bacteroidota</taxon>
        <taxon>Cytophagia</taxon>
        <taxon>Cytophagales</taxon>
        <taxon>Flammeovirgaceae</taxon>
        <taxon>Flammeovirga</taxon>
    </lineage>
</organism>
<evidence type="ECO:0000313" key="4">
    <source>
        <dbReference type="Proteomes" id="UP000267268"/>
    </source>
</evidence>
<dbReference type="OrthoDB" id="7560678at2"/>
<dbReference type="AlphaFoldDB" id="A0A3Q9FS70"/>
<dbReference type="Gene3D" id="3.40.50.2000">
    <property type="entry name" value="Glycogen Phosphorylase B"/>
    <property type="match status" value="2"/>
</dbReference>
<dbReference type="KEGG" id="fll:EI427_15155"/>
<keyword evidence="1 3" id="KW-0808">Transferase</keyword>
<gene>
    <name evidence="3" type="ORF">EI427_15155</name>
</gene>
<dbReference type="SUPFAM" id="SSF53756">
    <property type="entry name" value="UDP-Glycosyltransferase/glycogen phosphorylase"/>
    <property type="match status" value="1"/>
</dbReference>
<dbReference type="PANTHER" id="PTHR46401">
    <property type="entry name" value="GLYCOSYLTRANSFERASE WBBK-RELATED"/>
    <property type="match status" value="1"/>
</dbReference>
<dbReference type="RefSeq" id="WP_126616181.1">
    <property type="nucleotide sequence ID" value="NZ_CP034562.1"/>
</dbReference>
<dbReference type="Pfam" id="PF00534">
    <property type="entry name" value="Glycos_transf_1"/>
    <property type="match status" value="1"/>
</dbReference>
<dbReference type="CDD" id="cd03801">
    <property type="entry name" value="GT4_PimA-like"/>
    <property type="match status" value="1"/>
</dbReference>
<feature type="domain" description="Glycosyl transferase family 1" evidence="2">
    <location>
        <begin position="206"/>
        <end position="349"/>
    </location>
</feature>
<dbReference type="InterPro" id="IPR001296">
    <property type="entry name" value="Glyco_trans_1"/>
</dbReference>
<dbReference type="PANTHER" id="PTHR46401:SF2">
    <property type="entry name" value="GLYCOSYLTRANSFERASE WBBK-RELATED"/>
    <property type="match status" value="1"/>
</dbReference>
<evidence type="ECO:0000313" key="3">
    <source>
        <dbReference type="EMBL" id="AZQ63511.1"/>
    </source>
</evidence>
<dbReference type="Proteomes" id="UP000267268">
    <property type="component" value="Chromosome 1"/>
</dbReference>
<proteinExistence type="predicted"/>
<evidence type="ECO:0000256" key="1">
    <source>
        <dbReference type="ARBA" id="ARBA00022679"/>
    </source>
</evidence>
<sequence length="376" mass="43306">MKKKIAFICADNPNDKRAWSGTAHTIFTILNHNYDTIWNGPIKINFKEKIKLFINKYSNKNFGGRLANERNILISKIYSSYVSQFINSHEFDYVFICAVPFMGAYINTKTPIIYLSDATFENMIDFYSPFKRLNKKGIVEGHEIENLLLSKSKHVIFSSDWALKSAINYYNCNSNKVSLLDFGANIPLVEYKENIPSEYINNTCRLLFSGVDWERKGGELAYRVFLELLKRNINSELIIIGCNPNIKNKKVTIIPFLNKNNKEDLSIFNSYFKESTFFILPSIADCTPIVFSEAAANSLPVLSTKVGGIASVIEEGINGFTFKLDASEKDYADKIEQLWNNKNQLIQLRKTSLQEYNRRLNWNTWSEKFDTIIENI</sequence>
<evidence type="ECO:0000259" key="2">
    <source>
        <dbReference type="Pfam" id="PF00534"/>
    </source>
</evidence>
<accession>A0A3Q9FS70</accession>
<dbReference type="GO" id="GO:0009103">
    <property type="term" value="P:lipopolysaccharide biosynthetic process"/>
    <property type="evidence" value="ECO:0007669"/>
    <property type="project" value="TreeGrafter"/>
</dbReference>
<protein>
    <submittedName>
        <fullName evidence="3">Glycosyltransferase</fullName>
    </submittedName>
</protein>
<dbReference type="GO" id="GO:0016757">
    <property type="term" value="F:glycosyltransferase activity"/>
    <property type="evidence" value="ECO:0007669"/>
    <property type="project" value="InterPro"/>
</dbReference>
<dbReference type="EMBL" id="CP034562">
    <property type="protein sequence ID" value="AZQ63511.1"/>
    <property type="molecule type" value="Genomic_DNA"/>
</dbReference>